<sequence length="164" mass="17504">MAIQYARRMGFKVVAAGRVADIADDALALGAHVYIDTNQEDAAARLQAMGGAKAIVTTIGNTAVVSALLRGLAPQGRLIVLGVGKDPLPISTGQLVVGERSITGSITGSPYENEKALDFSVLTGVRPMIETMPLENAFIAYQRMKRGDVKFRMVLTMGQTRDVR</sequence>
<protein>
    <submittedName>
        <fullName evidence="6">Alcohol dehydrogenase</fullName>
    </submittedName>
</protein>
<gene>
    <name evidence="6" type="ORF">SAMN05192539_10892</name>
</gene>
<evidence type="ECO:0000313" key="7">
    <source>
        <dbReference type="Proteomes" id="UP000198866"/>
    </source>
</evidence>
<dbReference type="GO" id="GO:0004022">
    <property type="term" value="F:alcohol dehydrogenase (NAD+) activity"/>
    <property type="evidence" value="ECO:0007669"/>
    <property type="project" value="TreeGrafter"/>
</dbReference>
<dbReference type="GO" id="GO:0046872">
    <property type="term" value="F:metal ion binding"/>
    <property type="evidence" value="ECO:0007669"/>
    <property type="project" value="UniProtKB-KW"/>
</dbReference>
<accession>A0A1H7EJV2</accession>
<dbReference type="SUPFAM" id="SSF51735">
    <property type="entry name" value="NAD(P)-binding Rossmann-fold domains"/>
    <property type="match status" value="1"/>
</dbReference>
<dbReference type="AlphaFoldDB" id="A0A1H7EJV2"/>
<evidence type="ECO:0000259" key="5">
    <source>
        <dbReference type="Pfam" id="PF00107"/>
    </source>
</evidence>
<dbReference type="Pfam" id="PF00107">
    <property type="entry name" value="ADH_zinc_N"/>
    <property type="match status" value="1"/>
</dbReference>
<keyword evidence="2" id="KW-0479">Metal-binding</keyword>
<dbReference type="Gene3D" id="3.40.50.720">
    <property type="entry name" value="NAD(P)-binding Rossmann-like Domain"/>
    <property type="match status" value="1"/>
</dbReference>
<reference evidence="7" key="1">
    <citation type="submission" date="2016-10" db="EMBL/GenBank/DDBJ databases">
        <authorList>
            <person name="Varghese N."/>
            <person name="Submissions S."/>
        </authorList>
    </citation>
    <scope>NUCLEOTIDE SEQUENCE [LARGE SCALE GENOMIC DNA]</scope>
    <source>
        <strain evidence="7">LMG 26031</strain>
    </source>
</reference>
<dbReference type="PANTHER" id="PTHR42940">
    <property type="entry name" value="ALCOHOL DEHYDROGENASE 1-RELATED"/>
    <property type="match status" value="1"/>
</dbReference>
<dbReference type="STRING" id="667676.SAMN05192539_10892"/>
<feature type="domain" description="Alcohol dehydrogenase-like C-terminal" evidence="5">
    <location>
        <begin position="1"/>
        <end position="119"/>
    </location>
</feature>
<evidence type="ECO:0000256" key="2">
    <source>
        <dbReference type="ARBA" id="ARBA00022723"/>
    </source>
</evidence>
<evidence type="ECO:0000256" key="1">
    <source>
        <dbReference type="ARBA" id="ARBA00001947"/>
    </source>
</evidence>
<evidence type="ECO:0000256" key="3">
    <source>
        <dbReference type="ARBA" id="ARBA00022833"/>
    </source>
</evidence>
<proteinExistence type="predicted"/>
<evidence type="ECO:0000313" key="6">
    <source>
        <dbReference type="EMBL" id="SEK14161.1"/>
    </source>
</evidence>
<dbReference type="GO" id="GO:0005737">
    <property type="term" value="C:cytoplasm"/>
    <property type="evidence" value="ECO:0007669"/>
    <property type="project" value="TreeGrafter"/>
</dbReference>
<name>A0A1H7EJV2_9BURK</name>
<dbReference type="PANTHER" id="PTHR42940:SF7">
    <property type="entry name" value="ALCOHOL DEHYDROGENASE-LIKE N-TERMINAL DOMAIN-CONTAINING PROTEIN"/>
    <property type="match status" value="1"/>
</dbReference>
<keyword evidence="3" id="KW-0862">Zinc</keyword>
<evidence type="ECO:0000256" key="4">
    <source>
        <dbReference type="ARBA" id="ARBA00023002"/>
    </source>
</evidence>
<dbReference type="Gene3D" id="3.90.180.10">
    <property type="entry name" value="Medium-chain alcohol dehydrogenases, catalytic domain"/>
    <property type="match status" value="1"/>
</dbReference>
<keyword evidence="4" id="KW-0560">Oxidoreductase</keyword>
<comment type="cofactor">
    <cofactor evidence="1">
        <name>Zn(2+)</name>
        <dbReference type="ChEBI" id="CHEBI:29105"/>
    </cofactor>
</comment>
<dbReference type="EMBL" id="FNYE01000089">
    <property type="protein sequence ID" value="SEK14161.1"/>
    <property type="molecule type" value="Genomic_DNA"/>
</dbReference>
<keyword evidence="7" id="KW-1185">Reference proteome</keyword>
<dbReference type="Proteomes" id="UP000198866">
    <property type="component" value="Unassembled WGS sequence"/>
</dbReference>
<organism evidence="6 7">
    <name type="scientific">Paraburkholderia diazotrophica</name>
    <dbReference type="NCBI Taxonomy" id="667676"/>
    <lineage>
        <taxon>Bacteria</taxon>
        <taxon>Pseudomonadati</taxon>
        <taxon>Pseudomonadota</taxon>
        <taxon>Betaproteobacteria</taxon>
        <taxon>Burkholderiales</taxon>
        <taxon>Burkholderiaceae</taxon>
        <taxon>Paraburkholderia</taxon>
    </lineage>
</organism>
<dbReference type="InterPro" id="IPR036291">
    <property type="entry name" value="NAD(P)-bd_dom_sf"/>
</dbReference>
<dbReference type="InterPro" id="IPR013149">
    <property type="entry name" value="ADH-like_C"/>
</dbReference>